<dbReference type="InterPro" id="IPR000014">
    <property type="entry name" value="PAS"/>
</dbReference>
<dbReference type="PANTHER" id="PTHR32071:SF57">
    <property type="entry name" value="C4-DICARBOXYLATE TRANSPORT TRANSCRIPTIONAL REGULATORY PROTEIN DCTD"/>
    <property type="match status" value="1"/>
</dbReference>
<dbReference type="PRINTS" id="PR01657">
    <property type="entry name" value="MCMFAMILY"/>
</dbReference>
<reference evidence="6" key="1">
    <citation type="submission" date="2015-01" db="EMBL/GenBank/DDBJ databases">
        <authorList>
            <person name="Manzoor Shahid"/>
            <person name="Zubair Saima"/>
        </authorList>
    </citation>
    <scope>NUCLEOTIDE SEQUENCE [LARGE SCALE GENOMIC DNA]</scope>
    <source>
        <strain evidence="6">Sp3</strain>
    </source>
</reference>
<dbReference type="PROSITE" id="PS50045">
    <property type="entry name" value="SIGMA54_INTERACT_4"/>
    <property type="match status" value="1"/>
</dbReference>
<dbReference type="OrthoDB" id="9803970at2"/>
<evidence type="ECO:0000256" key="1">
    <source>
        <dbReference type="ARBA" id="ARBA00022741"/>
    </source>
</evidence>
<evidence type="ECO:0000259" key="3">
    <source>
        <dbReference type="PROSITE" id="PS50045"/>
    </source>
</evidence>
<feature type="domain" description="PAS" evidence="4">
    <location>
        <begin position="1"/>
        <end position="58"/>
    </location>
</feature>
<dbReference type="GO" id="GO:0005524">
    <property type="term" value="F:ATP binding"/>
    <property type="evidence" value="ECO:0007669"/>
    <property type="project" value="UniProtKB-KW"/>
</dbReference>
<evidence type="ECO:0000259" key="4">
    <source>
        <dbReference type="PROSITE" id="PS50112"/>
    </source>
</evidence>
<protein>
    <submittedName>
        <fullName evidence="5">Putative sigma54 specific transcriptional regulator</fullName>
    </submittedName>
</protein>
<keyword evidence="2" id="KW-0067">ATP-binding</keyword>
<dbReference type="GO" id="GO:0003677">
    <property type="term" value="F:DNA binding"/>
    <property type="evidence" value="ECO:0007669"/>
    <property type="project" value="InterPro"/>
</dbReference>
<dbReference type="InterPro" id="IPR035965">
    <property type="entry name" value="PAS-like_dom_sf"/>
</dbReference>
<dbReference type="InterPro" id="IPR003593">
    <property type="entry name" value="AAA+_ATPase"/>
</dbReference>
<dbReference type="InterPro" id="IPR002078">
    <property type="entry name" value="Sigma_54_int"/>
</dbReference>
<dbReference type="Gene3D" id="3.30.450.20">
    <property type="entry name" value="PAS domain"/>
    <property type="match status" value="1"/>
</dbReference>
<dbReference type="Proteomes" id="UP000046155">
    <property type="component" value="Unassembled WGS sequence"/>
</dbReference>
<dbReference type="InterPro" id="IPR027417">
    <property type="entry name" value="P-loop_NTPase"/>
</dbReference>
<dbReference type="PROSITE" id="PS50112">
    <property type="entry name" value="PAS"/>
    <property type="match status" value="1"/>
</dbReference>
<dbReference type="EMBL" id="CDRZ01000085">
    <property type="protein sequence ID" value="CEO88326.1"/>
    <property type="molecule type" value="Genomic_DNA"/>
</dbReference>
<dbReference type="CDD" id="cd00130">
    <property type="entry name" value="PAS"/>
    <property type="match status" value="1"/>
</dbReference>
<evidence type="ECO:0000313" key="5">
    <source>
        <dbReference type="EMBL" id="CEO88326.1"/>
    </source>
</evidence>
<dbReference type="PROSITE" id="PS00675">
    <property type="entry name" value="SIGMA54_INTERACT_1"/>
    <property type="match status" value="1"/>
</dbReference>
<dbReference type="SMART" id="SM00382">
    <property type="entry name" value="AAA"/>
    <property type="match status" value="1"/>
</dbReference>
<dbReference type="FunFam" id="3.40.50.300:FF:000006">
    <property type="entry name" value="DNA-binding transcriptional regulator NtrC"/>
    <property type="match status" value="1"/>
</dbReference>
<dbReference type="Pfam" id="PF00158">
    <property type="entry name" value="Sigma54_activat"/>
    <property type="match status" value="1"/>
</dbReference>
<proteinExistence type="predicted"/>
<dbReference type="GO" id="GO:0006355">
    <property type="term" value="P:regulation of DNA-templated transcription"/>
    <property type="evidence" value="ECO:0007669"/>
    <property type="project" value="InterPro"/>
</dbReference>
<evidence type="ECO:0000313" key="6">
    <source>
        <dbReference type="Proteomes" id="UP000046155"/>
    </source>
</evidence>
<dbReference type="InterPro" id="IPR013656">
    <property type="entry name" value="PAS_4"/>
</dbReference>
<dbReference type="Pfam" id="PF08448">
    <property type="entry name" value="PAS_4"/>
    <property type="match status" value="1"/>
</dbReference>
<dbReference type="Gene3D" id="3.40.50.300">
    <property type="entry name" value="P-loop containing nucleotide triphosphate hydrolases"/>
    <property type="match status" value="1"/>
</dbReference>
<keyword evidence="1" id="KW-0547">Nucleotide-binding</keyword>
<name>A0A0B7MK76_9FIRM</name>
<dbReference type="AlphaFoldDB" id="A0A0B7MK76"/>
<feature type="domain" description="Sigma-54 factor interaction" evidence="3">
    <location>
        <begin position="123"/>
        <end position="266"/>
    </location>
</feature>
<dbReference type="InterPro" id="IPR025662">
    <property type="entry name" value="Sigma_54_int_dom_ATP-bd_1"/>
</dbReference>
<dbReference type="PANTHER" id="PTHR32071">
    <property type="entry name" value="TRANSCRIPTIONAL REGULATORY PROTEIN"/>
    <property type="match status" value="1"/>
</dbReference>
<dbReference type="InterPro" id="IPR001208">
    <property type="entry name" value="MCM_dom"/>
</dbReference>
<dbReference type="SUPFAM" id="SSF55785">
    <property type="entry name" value="PYP-like sensor domain (PAS domain)"/>
    <property type="match status" value="1"/>
</dbReference>
<organism evidence="5 6">
    <name type="scientific">Syntrophaceticus schinkii</name>
    <dbReference type="NCBI Taxonomy" id="499207"/>
    <lineage>
        <taxon>Bacteria</taxon>
        <taxon>Bacillati</taxon>
        <taxon>Bacillota</taxon>
        <taxon>Clostridia</taxon>
        <taxon>Thermoanaerobacterales</taxon>
        <taxon>Thermoanaerobacterales Family III. Incertae Sedis</taxon>
        <taxon>Syntrophaceticus</taxon>
    </lineage>
</organism>
<sequence length="266" mass="29977">MDRDGYVIYVNNVCERHYALKADDVLGRHIDELNDLDYWSPNIMPIVRREKRRITREQTTFLGRKLLTTATPVLNEKGEIIFTVYNTRDTTQLEAIKQELEVTRQALTASKGKNDSSENRCDIITHNIKMKQLINFAEQVAGVDSNVLILGDTGTGKGLFARHIHRNSLRKDGPFITINCAAIPEDLLESELFGYSHGAFTGANKSGKKGLIELADKGVLFFDEIGELSLRLQAKILHFIQERQYIPVGGTEMKTADVRVLSATNR</sequence>
<dbReference type="SUPFAM" id="SSF52540">
    <property type="entry name" value="P-loop containing nucleoside triphosphate hydrolases"/>
    <property type="match status" value="1"/>
</dbReference>
<evidence type="ECO:0000256" key="2">
    <source>
        <dbReference type="ARBA" id="ARBA00022840"/>
    </source>
</evidence>
<gene>
    <name evidence="5" type="ORF">SSCH_1750002</name>
</gene>
<accession>A0A0B7MK76</accession>
<dbReference type="CDD" id="cd00009">
    <property type="entry name" value="AAA"/>
    <property type="match status" value="1"/>
</dbReference>
<keyword evidence="6" id="KW-1185">Reference proteome</keyword>